<dbReference type="InterPro" id="IPR014710">
    <property type="entry name" value="RmlC-like_jellyroll"/>
</dbReference>
<dbReference type="RefSeq" id="WP_091288767.1">
    <property type="nucleotide sequence ID" value="NZ_FNON01000002.1"/>
</dbReference>
<organism evidence="2 3">
    <name type="scientific">Amycolatopsis xylanica</name>
    <dbReference type="NCBI Taxonomy" id="589385"/>
    <lineage>
        <taxon>Bacteria</taxon>
        <taxon>Bacillati</taxon>
        <taxon>Actinomycetota</taxon>
        <taxon>Actinomycetes</taxon>
        <taxon>Pseudonocardiales</taxon>
        <taxon>Pseudonocardiaceae</taxon>
        <taxon>Amycolatopsis</taxon>
    </lineage>
</organism>
<dbReference type="PANTHER" id="PTHR36114:SF1">
    <property type="entry name" value="16.7 KDA PROTEIN IN WHIE LOCUS"/>
    <property type="match status" value="1"/>
</dbReference>
<gene>
    <name evidence="2" type="ORF">SAMN05421504_102946</name>
</gene>
<dbReference type="Pfam" id="PF07883">
    <property type="entry name" value="Cupin_2"/>
    <property type="match status" value="1"/>
</dbReference>
<dbReference type="CDD" id="cd02226">
    <property type="entry name" value="cupin_YdbB-like"/>
    <property type="match status" value="1"/>
</dbReference>
<name>A0A1H3AK24_9PSEU</name>
<proteinExistence type="predicted"/>
<keyword evidence="3" id="KW-1185">Reference proteome</keyword>
<dbReference type="InterPro" id="IPR052044">
    <property type="entry name" value="PKS_Associated_Protein"/>
</dbReference>
<dbReference type="Proteomes" id="UP000199515">
    <property type="component" value="Unassembled WGS sequence"/>
</dbReference>
<sequence length="117" mass="12885">MKVNLDEKFGLFSEVYAPKLVAGLNDYDIKIVKIKGEFVWHTHDETDELFLVLDGKLTIQLRDGDVELGPREMYVVPRGVEHCPIADEVASVMLIEPRGTVNTGGAGGDMTKAPEAI</sequence>
<dbReference type="OrthoDB" id="9794183at2"/>
<dbReference type="InterPro" id="IPR013096">
    <property type="entry name" value="Cupin_2"/>
</dbReference>
<protein>
    <submittedName>
        <fullName evidence="2">Cupin domain-containing protein</fullName>
    </submittedName>
</protein>
<dbReference type="EMBL" id="FNON01000002">
    <property type="protein sequence ID" value="SDX29728.1"/>
    <property type="molecule type" value="Genomic_DNA"/>
</dbReference>
<evidence type="ECO:0000259" key="1">
    <source>
        <dbReference type="Pfam" id="PF07883"/>
    </source>
</evidence>
<dbReference type="Gene3D" id="2.60.120.10">
    <property type="entry name" value="Jelly Rolls"/>
    <property type="match status" value="1"/>
</dbReference>
<feature type="domain" description="Cupin type-2" evidence="1">
    <location>
        <begin position="35"/>
        <end position="92"/>
    </location>
</feature>
<dbReference type="AlphaFoldDB" id="A0A1H3AK24"/>
<dbReference type="STRING" id="589385.SAMN05421504_102946"/>
<evidence type="ECO:0000313" key="3">
    <source>
        <dbReference type="Proteomes" id="UP000199515"/>
    </source>
</evidence>
<reference evidence="2 3" key="1">
    <citation type="submission" date="2016-10" db="EMBL/GenBank/DDBJ databases">
        <authorList>
            <person name="de Groot N.N."/>
        </authorList>
    </citation>
    <scope>NUCLEOTIDE SEQUENCE [LARGE SCALE GENOMIC DNA]</scope>
    <source>
        <strain evidence="2 3">CPCC 202699</strain>
    </source>
</reference>
<evidence type="ECO:0000313" key="2">
    <source>
        <dbReference type="EMBL" id="SDX29728.1"/>
    </source>
</evidence>
<accession>A0A1H3AK24</accession>
<dbReference type="InterPro" id="IPR011051">
    <property type="entry name" value="RmlC_Cupin_sf"/>
</dbReference>
<dbReference type="PANTHER" id="PTHR36114">
    <property type="entry name" value="16.7 KDA PROTEIN IN WHIE LOCUS"/>
    <property type="match status" value="1"/>
</dbReference>
<dbReference type="SUPFAM" id="SSF51182">
    <property type="entry name" value="RmlC-like cupins"/>
    <property type="match status" value="1"/>
</dbReference>